<keyword evidence="2" id="KW-1185">Reference proteome</keyword>
<dbReference type="OrthoDB" id="7401736at2"/>
<dbReference type="EMBL" id="CP040818">
    <property type="protein sequence ID" value="QDL93600.1"/>
    <property type="molecule type" value="Genomic_DNA"/>
</dbReference>
<gene>
    <name evidence="1" type="ORF">FDP22_05290</name>
</gene>
<dbReference type="KEGG" id="ppru:FDP22_05290"/>
<protein>
    <submittedName>
        <fullName evidence="1">Uncharacterized protein</fullName>
    </submittedName>
</protein>
<name>A0A5B8G173_9RHOB</name>
<dbReference type="AlphaFoldDB" id="A0A5B8G173"/>
<evidence type="ECO:0000313" key="2">
    <source>
        <dbReference type="Proteomes" id="UP000305888"/>
    </source>
</evidence>
<dbReference type="Proteomes" id="UP000305888">
    <property type="component" value="Chromosome"/>
</dbReference>
<proteinExistence type="predicted"/>
<organism evidence="1 2">
    <name type="scientific">Paroceanicella profunda</name>
    <dbReference type="NCBI Taxonomy" id="2579971"/>
    <lineage>
        <taxon>Bacteria</taxon>
        <taxon>Pseudomonadati</taxon>
        <taxon>Pseudomonadota</taxon>
        <taxon>Alphaproteobacteria</taxon>
        <taxon>Rhodobacterales</taxon>
        <taxon>Paracoccaceae</taxon>
        <taxon>Paroceanicella</taxon>
    </lineage>
</organism>
<accession>A0A5B8G173</accession>
<reference evidence="1 2" key="1">
    <citation type="submission" date="2019-06" db="EMBL/GenBank/DDBJ databases">
        <title>Genome sequence of Rhodobacteraceae bacterium D4M1.</title>
        <authorList>
            <person name="Cao J."/>
        </authorList>
    </citation>
    <scope>NUCLEOTIDE SEQUENCE [LARGE SCALE GENOMIC DNA]</scope>
    <source>
        <strain evidence="1 2">D4M1</strain>
    </source>
</reference>
<sequence length="256" mass="29610">MSDWFNETPAAAPRRSGPVQVGWLLADAKGGVVYEPPERVRSAEMNRTHAKSASRCPAVINMESRYFLIRCPFDMHLRFTRSKEGKPAIRNMLGEASPVRSSKLGQLIHVTSETEWRYKDRPTVQVSLPYMFLADEPVYMTQLSAFMHYRREQLPGTIFGGRFPIHLWPRPLMWAFEWHEPEKDIVLRRGEPWFYCTFETEPQDRAVQLVEAERTPELQAHVDHVSGAVNYVNQTFSLFRAAGAHRPETLLKPVKR</sequence>
<evidence type="ECO:0000313" key="1">
    <source>
        <dbReference type="EMBL" id="QDL93600.1"/>
    </source>
</evidence>